<dbReference type="Gene3D" id="3.30.70.20">
    <property type="match status" value="1"/>
</dbReference>
<evidence type="ECO:0000256" key="8">
    <source>
        <dbReference type="ARBA" id="ARBA00022630"/>
    </source>
</evidence>
<dbReference type="SUPFAM" id="SSF51395">
    <property type="entry name" value="FMN-linked oxidoreductases"/>
    <property type="match status" value="1"/>
</dbReference>
<dbReference type="Pfam" id="PF01180">
    <property type="entry name" value="DHO_dh"/>
    <property type="match status" value="1"/>
</dbReference>
<keyword evidence="13" id="KW-0411">Iron-sulfur</keyword>
<keyword evidence="14" id="KW-0520">NAD</keyword>
<keyword evidence="8" id="KW-0285">Flavoprotein</keyword>
<dbReference type="GO" id="GO:0046872">
    <property type="term" value="F:metal ion binding"/>
    <property type="evidence" value="ECO:0007669"/>
    <property type="project" value="UniProtKB-KW"/>
</dbReference>
<evidence type="ECO:0000256" key="4">
    <source>
        <dbReference type="ARBA" id="ARBA00008008"/>
    </source>
</evidence>
<evidence type="ECO:0000256" key="15">
    <source>
        <dbReference type="ARBA" id="ARBA00029718"/>
    </source>
</evidence>
<protein>
    <recommendedName>
        <fullName evidence="7">Dihydroorotate dehydrogenase B (NAD(+)), catalytic subunit</fullName>
        <ecNumber evidence="24">1.3.1.1</ecNumber>
        <ecNumber evidence="6">1.3.1.14</ecNumber>
    </recommendedName>
    <alternativeName>
        <fullName evidence="15">Dihydroorotate oxidase B</fullName>
    </alternativeName>
    <alternativeName>
        <fullName evidence="18">Dihydrothymine dehydrogenase</fullName>
    </alternativeName>
    <alternativeName>
        <fullName evidence="16">Dihydrouracil dehydrogenase</fullName>
    </alternativeName>
    <alternativeName>
        <fullName evidence="17">Orotate reductase (NADH)</fullName>
    </alternativeName>
</protein>
<dbReference type="NCBIfam" id="NF006183">
    <property type="entry name" value="PRK08318.1"/>
    <property type="match status" value="1"/>
</dbReference>
<dbReference type="InterPro" id="IPR017896">
    <property type="entry name" value="4Fe4S_Fe-S-bd"/>
</dbReference>
<keyword evidence="9" id="KW-0288">FMN</keyword>
<comment type="pathway">
    <text evidence="3">Pyrimidine metabolism; UMP biosynthesis via de novo pathway; orotate from (S)-dihydroorotate (NAD(+) route): step 1/1.</text>
</comment>
<evidence type="ECO:0000256" key="10">
    <source>
        <dbReference type="ARBA" id="ARBA00022723"/>
    </source>
</evidence>
<comment type="function">
    <text evidence="2">Catalyzes the conversion of dihydroorotate to orotate with NAD(+) as electron acceptor.</text>
</comment>
<dbReference type="InterPro" id="IPR013785">
    <property type="entry name" value="Aldolase_TIM"/>
</dbReference>
<dbReference type="PANTHER" id="PTHR43073:SF2">
    <property type="entry name" value="DIHYDROPYRIMIDINE DEHYDROGENASE [NADP(+)]"/>
    <property type="match status" value="1"/>
</dbReference>
<name>A0A1W1WHK2_SULTA</name>
<dbReference type="GO" id="GO:0004159">
    <property type="term" value="F:dihydropyrimidine dehydrogenase (NAD+) activity"/>
    <property type="evidence" value="ECO:0007669"/>
    <property type="project" value="UniProtKB-EC"/>
</dbReference>
<evidence type="ECO:0000256" key="14">
    <source>
        <dbReference type="ARBA" id="ARBA00023027"/>
    </source>
</evidence>
<dbReference type="GO" id="GO:0051536">
    <property type="term" value="F:iron-sulfur cluster binding"/>
    <property type="evidence" value="ECO:0007669"/>
    <property type="project" value="UniProtKB-KW"/>
</dbReference>
<dbReference type="PANTHER" id="PTHR43073">
    <property type="entry name" value="DIHYDROPYRIMIDINE DEHYDROGENASE [NADP(+)]"/>
    <property type="match status" value="1"/>
</dbReference>
<dbReference type="RefSeq" id="WP_020373617.1">
    <property type="nucleotide sequence ID" value="NZ_FWWY01000001.1"/>
</dbReference>
<sequence>MADLSVNVAGISSPNPFWLASGPLTNTAYQVMKAFDEGWGGAVWKTVGEPVINVSSRLASIDYGNRRMMGLNNVELISDRPIEDNLREIAEVKRRFPKHAVVVSLMLPSVPEVWKDMMHRVEDTGADGVELNFGCPHGMNERGMGSVIGQVPEYTEQITAYAKADSHLPVIVKLTPNVTDIRNPGRAAVQGGADALSLINTINSVMGVDLDTWLPRPQIDGRGSHGGYCGPAVKPIGLYMVSALANDLKVKVPLVGIGGIESWQDAVEYLLLGAQAVQVCTAAMHYGFRIIHSMIEGLNDYLNDKGIARVQDIVGRSANKVGDWNDLRLSYSYKVVAKIHEDKCIGCNLCYVACDDGGHQCIDKGQEMKAPVVREEDCVGCNLCALVCPVPGCIEMQEHDLGIVETWRQRQDRLTSLS</sequence>
<evidence type="ECO:0000256" key="19">
    <source>
        <dbReference type="ARBA" id="ARBA00047685"/>
    </source>
</evidence>
<feature type="domain" description="4Fe-4S ferredoxin-type" evidence="25">
    <location>
        <begin position="369"/>
        <end position="399"/>
    </location>
</feature>
<accession>A0A1W1WHK2</accession>
<dbReference type="EC" id="1.3.1.14" evidence="6"/>
<comment type="cofactor">
    <cofactor evidence="1">
        <name>FMN</name>
        <dbReference type="ChEBI" id="CHEBI:58210"/>
    </cofactor>
</comment>
<gene>
    <name evidence="26" type="ORF">SAMN00768000_2453</name>
</gene>
<evidence type="ECO:0000313" key="26">
    <source>
        <dbReference type="EMBL" id="SMC05788.1"/>
    </source>
</evidence>
<evidence type="ECO:0000256" key="20">
    <source>
        <dbReference type="ARBA" id="ARBA00048792"/>
    </source>
</evidence>
<dbReference type="STRING" id="28034.BFX07_12825"/>
<evidence type="ECO:0000256" key="11">
    <source>
        <dbReference type="ARBA" id="ARBA00023002"/>
    </source>
</evidence>
<dbReference type="GO" id="GO:0004589">
    <property type="term" value="F:dihydroorotate dehydrogenase (NAD+) activity"/>
    <property type="evidence" value="ECO:0007669"/>
    <property type="project" value="UniProtKB-EC"/>
</dbReference>
<reference evidence="27" key="1">
    <citation type="submission" date="2017-04" db="EMBL/GenBank/DDBJ databases">
        <authorList>
            <person name="Varghese N."/>
            <person name="Submissions S."/>
        </authorList>
    </citation>
    <scope>NUCLEOTIDE SEQUENCE [LARGE SCALE GENOMIC DNA]</scope>
    <source>
        <strain evidence="27">DSM 9293</strain>
    </source>
</reference>
<comment type="catalytic activity">
    <reaction evidence="20">
        <text>5,6-dihydrouracil + NAD(+) = uracil + NADH + H(+)</text>
        <dbReference type="Rhea" id="RHEA:20189"/>
        <dbReference type="ChEBI" id="CHEBI:15378"/>
        <dbReference type="ChEBI" id="CHEBI:15901"/>
        <dbReference type="ChEBI" id="CHEBI:17568"/>
        <dbReference type="ChEBI" id="CHEBI:57540"/>
        <dbReference type="ChEBI" id="CHEBI:57945"/>
        <dbReference type="EC" id="1.3.1.1"/>
    </reaction>
</comment>
<evidence type="ECO:0000256" key="1">
    <source>
        <dbReference type="ARBA" id="ARBA00001917"/>
    </source>
</evidence>
<evidence type="ECO:0000256" key="16">
    <source>
        <dbReference type="ARBA" id="ARBA00030119"/>
    </source>
</evidence>
<dbReference type="EMBL" id="FWWY01000001">
    <property type="protein sequence ID" value="SMC05788.1"/>
    <property type="molecule type" value="Genomic_DNA"/>
</dbReference>
<feature type="domain" description="4Fe-4S ferredoxin-type" evidence="25">
    <location>
        <begin position="335"/>
        <end position="364"/>
    </location>
</feature>
<organism evidence="26 27">
    <name type="scientific">Sulfobacillus thermosulfidooxidans (strain DSM 9293 / VKM B-1269 / AT-1)</name>
    <dbReference type="NCBI Taxonomy" id="929705"/>
    <lineage>
        <taxon>Bacteria</taxon>
        <taxon>Bacillati</taxon>
        <taxon>Bacillota</taxon>
        <taxon>Clostridia</taxon>
        <taxon>Eubacteriales</taxon>
        <taxon>Clostridiales Family XVII. Incertae Sedis</taxon>
        <taxon>Sulfobacillus</taxon>
    </lineage>
</organism>
<keyword evidence="11" id="KW-0560">Oxidoreductase</keyword>
<dbReference type="Proteomes" id="UP000192660">
    <property type="component" value="Unassembled WGS sequence"/>
</dbReference>
<dbReference type="Pfam" id="PF14697">
    <property type="entry name" value="Fer4_21"/>
    <property type="match status" value="1"/>
</dbReference>
<evidence type="ECO:0000256" key="5">
    <source>
        <dbReference type="ARBA" id="ARBA00010804"/>
    </source>
</evidence>
<evidence type="ECO:0000256" key="12">
    <source>
        <dbReference type="ARBA" id="ARBA00023004"/>
    </source>
</evidence>
<evidence type="ECO:0000313" key="27">
    <source>
        <dbReference type="Proteomes" id="UP000192660"/>
    </source>
</evidence>
<evidence type="ECO:0000256" key="7">
    <source>
        <dbReference type="ARBA" id="ARBA00018101"/>
    </source>
</evidence>
<dbReference type="InterPro" id="IPR005720">
    <property type="entry name" value="Dihydroorotate_DH_cat"/>
</dbReference>
<dbReference type="InterPro" id="IPR017900">
    <property type="entry name" value="4Fe4S_Fe_S_CS"/>
</dbReference>
<keyword evidence="10" id="KW-0479">Metal-binding</keyword>
<evidence type="ECO:0000256" key="24">
    <source>
        <dbReference type="ARBA" id="ARBA00049728"/>
    </source>
</evidence>
<evidence type="ECO:0000256" key="17">
    <source>
        <dbReference type="ARBA" id="ARBA00032046"/>
    </source>
</evidence>
<evidence type="ECO:0000256" key="9">
    <source>
        <dbReference type="ARBA" id="ARBA00022643"/>
    </source>
</evidence>
<comment type="similarity">
    <text evidence="5">Belongs to the dihydropyrimidine dehydrogenase family.</text>
</comment>
<proteinExistence type="inferred from homology"/>
<dbReference type="GO" id="GO:0005737">
    <property type="term" value="C:cytoplasm"/>
    <property type="evidence" value="ECO:0007669"/>
    <property type="project" value="InterPro"/>
</dbReference>
<dbReference type="SUPFAM" id="SSF54862">
    <property type="entry name" value="4Fe-4S ferredoxins"/>
    <property type="match status" value="1"/>
</dbReference>
<comment type="function">
    <text evidence="22">Involved in pyrimidine base degradation. Catalyzes physiologically the reduction of uracil to 5,6-dihydrouracil (DHU) by using NADH as a specific cosubstrate. It also catalyzes the reverse reaction and the reduction of thymine to 5,6-dihydrothymine (DHT).</text>
</comment>
<dbReference type="OrthoDB" id="9794954at2"/>
<evidence type="ECO:0000256" key="3">
    <source>
        <dbReference type="ARBA" id="ARBA00004715"/>
    </source>
</evidence>
<evidence type="ECO:0000256" key="2">
    <source>
        <dbReference type="ARBA" id="ARBA00003616"/>
    </source>
</evidence>
<dbReference type="Gene3D" id="3.20.20.70">
    <property type="entry name" value="Aldolase class I"/>
    <property type="match status" value="1"/>
</dbReference>
<comment type="similarity">
    <text evidence="4">Belongs to the dihydroorotate dehydrogenase family. Type 1 subfamily.</text>
</comment>
<dbReference type="CDD" id="cd02940">
    <property type="entry name" value="DHPD_FMN"/>
    <property type="match status" value="1"/>
</dbReference>
<dbReference type="AlphaFoldDB" id="A0A1W1WHK2"/>
<evidence type="ECO:0000256" key="6">
    <source>
        <dbReference type="ARBA" id="ARBA00012061"/>
    </source>
</evidence>
<keyword evidence="27" id="KW-1185">Reference proteome</keyword>
<keyword evidence="12" id="KW-0408">Iron</keyword>
<evidence type="ECO:0000256" key="18">
    <source>
        <dbReference type="ARBA" id="ARBA00032722"/>
    </source>
</evidence>
<comment type="catalytic activity">
    <reaction evidence="21">
        <text>(S)-dihydroorotate + NAD(+) = orotate + NADH + H(+)</text>
        <dbReference type="Rhea" id="RHEA:13513"/>
        <dbReference type="ChEBI" id="CHEBI:15378"/>
        <dbReference type="ChEBI" id="CHEBI:30839"/>
        <dbReference type="ChEBI" id="CHEBI:30864"/>
        <dbReference type="ChEBI" id="CHEBI:57540"/>
        <dbReference type="ChEBI" id="CHEBI:57945"/>
        <dbReference type="EC" id="1.3.1.14"/>
    </reaction>
</comment>
<evidence type="ECO:0000259" key="25">
    <source>
        <dbReference type="PROSITE" id="PS51379"/>
    </source>
</evidence>
<comment type="subunit">
    <text evidence="23">Heterotetramer of 2 PreA and 2 PreT subunits.</text>
</comment>
<comment type="catalytic activity">
    <reaction evidence="19">
        <text>5,6-dihydrothymine + NAD(+) = thymine + NADH + H(+)</text>
        <dbReference type="Rhea" id="RHEA:28791"/>
        <dbReference type="ChEBI" id="CHEBI:15378"/>
        <dbReference type="ChEBI" id="CHEBI:17821"/>
        <dbReference type="ChEBI" id="CHEBI:27468"/>
        <dbReference type="ChEBI" id="CHEBI:57540"/>
        <dbReference type="ChEBI" id="CHEBI:57945"/>
        <dbReference type="EC" id="1.3.1.1"/>
    </reaction>
</comment>
<evidence type="ECO:0000256" key="13">
    <source>
        <dbReference type="ARBA" id="ARBA00023014"/>
    </source>
</evidence>
<evidence type="ECO:0000256" key="21">
    <source>
        <dbReference type="ARBA" id="ARBA00048996"/>
    </source>
</evidence>
<dbReference type="FunFam" id="3.20.20.70:FF:000027">
    <property type="entry name" value="Dihydropyrimidine dehydrogenase [NADP(+)]"/>
    <property type="match status" value="1"/>
</dbReference>
<evidence type="ECO:0000256" key="22">
    <source>
        <dbReference type="ARBA" id="ARBA00049578"/>
    </source>
</evidence>
<dbReference type="PROSITE" id="PS00198">
    <property type="entry name" value="4FE4S_FER_1"/>
    <property type="match status" value="1"/>
</dbReference>
<dbReference type="EC" id="1.3.1.1" evidence="24"/>
<dbReference type="PROSITE" id="PS51379">
    <property type="entry name" value="4FE4S_FER_2"/>
    <property type="match status" value="2"/>
</dbReference>
<evidence type="ECO:0000256" key="23">
    <source>
        <dbReference type="ARBA" id="ARBA00049714"/>
    </source>
</evidence>